<dbReference type="InterPro" id="IPR000415">
    <property type="entry name" value="Nitroreductase-like"/>
</dbReference>
<dbReference type="GO" id="GO:0016491">
    <property type="term" value="F:oxidoreductase activity"/>
    <property type="evidence" value="ECO:0007669"/>
    <property type="project" value="InterPro"/>
</dbReference>
<protein>
    <submittedName>
        <fullName evidence="1">Uncharacterized protein</fullName>
    </submittedName>
</protein>
<evidence type="ECO:0000313" key="2">
    <source>
        <dbReference type="Proteomes" id="UP000660680"/>
    </source>
</evidence>
<reference evidence="1" key="1">
    <citation type="journal article" date="2014" name="Int. J. Syst. Evol. Microbiol.">
        <title>Complete genome sequence of Corynebacterium casei LMG S-19264T (=DSM 44701T), isolated from a smear-ripened cheese.</title>
        <authorList>
            <consortium name="US DOE Joint Genome Institute (JGI-PGF)"/>
            <person name="Walter F."/>
            <person name="Albersmeier A."/>
            <person name="Kalinowski J."/>
            <person name="Ruckert C."/>
        </authorList>
    </citation>
    <scope>NUCLEOTIDE SEQUENCE</scope>
    <source>
        <strain evidence="1">JCM 3276</strain>
    </source>
</reference>
<dbReference type="Gene3D" id="3.40.109.10">
    <property type="entry name" value="NADH Oxidase"/>
    <property type="match status" value="1"/>
</dbReference>
<keyword evidence="2" id="KW-1185">Reference proteome</keyword>
<gene>
    <name evidence="1" type="ORF">GCM10010171_58060</name>
</gene>
<evidence type="ECO:0000313" key="1">
    <source>
        <dbReference type="EMBL" id="GGS55238.1"/>
    </source>
</evidence>
<sequence length="252" mass="25591">MTQECPESTTVRAALGVAGRAQNPFGAAGWRWDPLPGGLGLRIADFQDETISATERPRLRLAGTRQRTTPQEHGEPAPDTAFLAAGAALHAAVLAFAAFGWQAAVREPRARGHLAALAFSPRAAEPSDIDRAAALVRCRADRRPYLGWALRPDQADALTAAAEAMGVTAVVVPARAALVPALGGGRSEGPGSLLVLSTPGATVADRLRAGAATSAVLLAATALGLSACALPQVRAAVGPVAPEVVVRAGAAA</sequence>
<reference evidence="1" key="2">
    <citation type="submission" date="2020-09" db="EMBL/GenBank/DDBJ databases">
        <authorList>
            <person name="Sun Q."/>
            <person name="Ohkuma M."/>
        </authorList>
    </citation>
    <scope>NUCLEOTIDE SEQUENCE</scope>
    <source>
        <strain evidence="1">JCM 3276</strain>
    </source>
</reference>
<dbReference type="EMBL" id="BMRB01000007">
    <property type="protein sequence ID" value="GGS55238.1"/>
    <property type="molecule type" value="Genomic_DNA"/>
</dbReference>
<dbReference type="AlphaFoldDB" id="A0A918GQQ9"/>
<organism evidence="1 2">
    <name type="scientific">Actinokineospora fastidiosa</name>
    <dbReference type="NCBI Taxonomy" id="1816"/>
    <lineage>
        <taxon>Bacteria</taxon>
        <taxon>Bacillati</taxon>
        <taxon>Actinomycetota</taxon>
        <taxon>Actinomycetes</taxon>
        <taxon>Pseudonocardiales</taxon>
        <taxon>Pseudonocardiaceae</taxon>
        <taxon>Actinokineospora</taxon>
    </lineage>
</organism>
<comment type="caution">
    <text evidence="1">The sequence shown here is derived from an EMBL/GenBank/DDBJ whole genome shotgun (WGS) entry which is preliminary data.</text>
</comment>
<name>A0A918GQQ9_9PSEU</name>
<dbReference type="RefSeq" id="WP_189213780.1">
    <property type="nucleotide sequence ID" value="NZ_BMRB01000007.1"/>
</dbReference>
<accession>A0A918GQQ9</accession>
<dbReference type="Proteomes" id="UP000660680">
    <property type="component" value="Unassembled WGS sequence"/>
</dbReference>
<proteinExistence type="predicted"/>